<sequence>MPLVDLVSVAKSAKSQGVGLGAFNVVLLDHAEAFVRAAEALDVPLVLQLSQNAVKYHGALEPIGEAILACARGAKVPVVAHLDHAEDVDLCHRAVELGFTSVMYDGSKLPDEQNRETTAEVVKWCHERGVSVEAELGEVGGKNGVHDPSARTSPEDAAKFVADTGVDLLAVAVGSSHAMTTRGAKLDNELIRQIAQAVPVPLVLHGSSGVSDEGMAEAIRAGMTKINVSTHLNVVFTQAVREFLAESPDVVDPRKYFRAGNEVVEAEVKRLLNWYNEV</sequence>
<dbReference type="PIRSF" id="PIRSF001359">
    <property type="entry name" value="F_bP_aldolase_II"/>
    <property type="match status" value="1"/>
</dbReference>
<dbReference type="Proteomes" id="UP000176288">
    <property type="component" value="Chromosome"/>
</dbReference>
<dbReference type="CDD" id="cd00947">
    <property type="entry name" value="TBP_aldolase_IIB"/>
    <property type="match status" value="1"/>
</dbReference>
<keyword evidence="4" id="KW-1185">Reference proteome</keyword>
<keyword evidence="2" id="KW-0862">Zinc</keyword>
<keyword evidence="2" id="KW-0479">Metal-binding</keyword>
<dbReference type="EMBL" id="CP017812">
    <property type="protein sequence ID" value="AOZ72727.1"/>
    <property type="molecule type" value="Genomic_DNA"/>
</dbReference>
<gene>
    <name evidence="3" type="ORF">BK816_04990</name>
</gene>
<protein>
    <submittedName>
        <fullName evidence="3">Fructose-bisphosphate aldolase</fullName>
    </submittedName>
</protein>
<dbReference type="OrthoDB" id="9803995at2"/>
<dbReference type="STRING" id="1912795.BK816_04990"/>
<dbReference type="AlphaFoldDB" id="A0A1D9MK92"/>
<dbReference type="Pfam" id="PF01116">
    <property type="entry name" value="F_bP_aldolase"/>
    <property type="match status" value="1"/>
</dbReference>
<feature type="active site" description="Proton donor" evidence="1">
    <location>
        <position position="83"/>
    </location>
</feature>
<dbReference type="GO" id="GO:0008270">
    <property type="term" value="F:zinc ion binding"/>
    <property type="evidence" value="ECO:0007669"/>
    <property type="project" value="InterPro"/>
</dbReference>
<feature type="binding site" evidence="2">
    <location>
        <position position="177"/>
    </location>
    <ligand>
        <name>Zn(2+)</name>
        <dbReference type="ChEBI" id="CHEBI:29105"/>
        <label>1</label>
        <note>catalytic</note>
    </ligand>
</feature>
<dbReference type="SUPFAM" id="SSF51569">
    <property type="entry name" value="Aldolase"/>
    <property type="match status" value="1"/>
</dbReference>
<evidence type="ECO:0000256" key="2">
    <source>
        <dbReference type="PIRSR" id="PIRSR001359-3"/>
    </source>
</evidence>
<evidence type="ECO:0000313" key="3">
    <source>
        <dbReference type="EMBL" id="AOZ72727.1"/>
    </source>
</evidence>
<reference evidence="3 4" key="1">
    <citation type="submission" date="2016-10" db="EMBL/GenBank/DDBJ databases">
        <title>Actinomyces aegypiusis sp. nov., isolated from the Aegypius monachus in Qinghai Tibet Plateau China.</title>
        <authorList>
            <person name="Wang Y."/>
        </authorList>
    </citation>
    <scope>NUCLEOTIDE SEQUENCE [LARGE SCALE GENOMIC DNA]</scope>
    <source>
        <strain evidence="3 4">VUL4_3</strain>
    </source>
</reference>
<dbReference type="RefSeq" id="WP_071164193.1">
    <property type="nucleotide sequence ID" value="NZ_CP017812.1"/>
</dbReference>
<evidence type="ECO:0000313" key="4">
    <source>
        <dbReference type="Proteomes" id="UP000176288"/>
    </source>
</evidence>
<dbReference type="KEGG" id="avu:BK816_04990"/>
<name>A0A1D9MK92_9ACTO</name>
<evidence type="ECO:0000256" key="1">
    <source>
        <dbReference type="PIRSR" id="PIRSR001359-1"/>
    </source>
</evidence>
<dbReference type="NCBIfam" id="TIGR00167">
    <property type="entry name" value="cbbA"/>
    <property type="match status" value="1"/>
</dbReference>
<proteinExistence type="predicted"/>
<dbReference type="Gene3D" id="3.20.20.70">
    <property type="entry name" value="Aldolase class I"/>
    <property type="match status" value="1"/>
</dbReference>
<feature type="binding site" evidence="2">
    <location>
        <position position="135"/>
    </location>
    <ligand>
        <name>Zn(2+)</name>
        <dbReference type="ChEBI" id="CHEBI:29105"/>
        <label>2</label>
    </ligand>
</feature>
<dbReference type="GO" id="GO:0005975">
    <property type="term" value="P:carbohydrate metabolic process"/>
    <property type="evidence" value="ECO:0007669"/>
    <property type="project" value="InterPro"/>
</dbReference>
<feature type="binding site" evidence="2">
    <location>
        <position position="105"/>
    </location>
    <ligand>
        <name>Zn(2+)</name>
        <dbReference type="ChEBI" id="CHEBI:29105"/>
        <label>2</label>
    </ligand>
</feature>
<dbReference type="InterPro" id="IPR000771">
    <property type="entry name" value="FBA_II"/>
</dbReference>
<feature type="binding site" evidence="2">
    <location>
        <position position="205"/>
    </location>
    <ligand>
        <name>Zn(2+)</name>
        <dbReference type="ChEBI" id="CHEBI:29105"/>
        <label>1</label>
        <note>catalytic</note>
    </ligand>
</feature>
<dbReference type="InterPro" id="IPR050246">
    <property type="entry name" value="Class_II_FBP_aldolase"/>
</dbReference>
<dbReference type="PANTHER" id="PTHR30304:SF0">
    <property type="entry name" value="D-TAGATOSE-1,6-BISPHOSPHATE ALDOLASE SUBUNIT GATY-RELATED"/>
    <property type="match status" value="1"/>
</dbReference>
<comment type="cofactor">
    <cofactor evidence="2">
        <name>Zn(2+)</name>
        <dbReference type="ChEBI" id="CHEBI:29105"/>
    </cofactor>
    <text evidence="2">Binds 2 Zn(2+) ions per subunit. One is catalytic and the other provides a structural contribution.</text>
</comment>
<dbReference type="GO" id="GO:0016832">
    <property type="term" value="F:aldehyde-lyase activity"/>
    <property type="evidence" value="ECO:0007669"/>
    <property type="project" value="InterPro"/>
</dbReference>
<organism evidence="3 4">
    <name type="scientific">Boudabousia tangfeifanii</name>
    <dbReference type="NCBI Taxonomy" id="1912795"/>
    <lineage>
        <taxon>Bacteria</taxon>
        <taxon>Bacillati</taxon>
        <taxon>Actinomycetota</taxon>
        <taxon>Actinomycetes</taxon>
        <taxon>Actinomycetales</taxon>
        <taxon>Actinomycetaceae</taxon>
        <taxon>Boudabousia</taxon>
    </lineage>
</organism>
<feature type="binding site" evidence="2">
    <location>
        <position position="84"/>
    </location>
    <ligand>
        <name>Zn(2+)</name>
        <dbReference type="ChEBI" id="CHEBI:29105"/>
        <label>1</label>
        <note>catalytic</note>
    </ligand>
</feature>
<dbReference type="PANTHER" id="PTHR30304">
    <property type="entry name" value="D-TAGATOSE-1,6-BISPHOSPHATE ALDOLASE"/>
    <property type="match status" value="1"/>
</dbReference>
<accession>A0A1D9MK92</accession>
<dbReference type="InterPro" id="IPR013785">
    <property type="entry name" value="Aldolase_TIM"/>
</dbReference>